<gene>
    <name evidence="1" type="ORF">SAMN05421791_11522</name>
</gene>
<keyword evidence="2" id="KW-1185">Reference proteome</keyword>
<name>A0A1G7V756_9LACT</name>
<proteinExistence type="predicted"/>
<accession>A0A1G7V756</accession>
<dbReference type="RefSeq" id="WP_090290495.1">
    <property type="nucleotide sequence ID" value="NZ_FNCK01000015.1"/>
</dbReference>
<reference evidence="1 2" key="1">
    <citation type="submission" date="2016-10" db="EMBL/GenBank/DDBJ databases">
        <authorList>
            <person name="de Groot N.N."/>
        </authorList>
    </citation>
    <scope>NUCLEOTIDE SEQUENCE [LARGE SCALE GENOMIC DNA]</scope>
    <source>
        <strain evidence="1 2">ATCC BAA-466</strain>
    </source>
</reference>
<dbReference type="STRING" id="120956.SAMN05421791_11522"/>
<sequence length="103" mass="11863">MKLTVTEKAANWFKEEIGFSQGAGIRFKTKIYGSSPFDNGFGIAIDSVQPEKPLVTYQAPNGVLFFIEQEDEWFFDDYDLEVSLDERLHEPIYNYIKDGQSIQ</sequence>
<protein>
    <submittedName>
        <fullName evidence="1">Uncharacterized protein YneR</fullName>
    </submittedName>
</protein>
<dbReference type="EMBL" id="FNCK01000015">
    <property type="protein sequence ID" value="SDG55593.1"/>
    <property type="molecule type" value="Genomic_DNA"/>
</dbReference>
<dbReference type="OrthoDB" id="1645729at2"/>
<dbReference type="Proteomes" id="UP000199708">
    <property type="component" value="Unassembled WGS sequence"/>
</dbReference>
<dbReference type="AlphaFoldDB" id="A0A1G7V756"/>
<evidence type="ECO:0000313" key="1">
    <source>
        <dbReference type="EMBL" id="SDG55593.1"/>
    </source>
</evidence>
<evidence type="ECO:0000313" key="2">
    <source>
        <dbReference type="Proteomes" id="UP000199708"/>
    </source>
</evidence>
<dbReference type="InterPro" id="IPR035903">
    <property type="entry name" value="HesB-like_dom_sf"/>
</dbReference>
<organism evidence="1 2">
    <name type="scientific">Facklamia miroungae</name>
    <dbReference type="NCBI Taxonomy" id="120956"/>
    <lineage>
        <taxon>Bacteria</taxon>
        <taxon>Bacillati</taxon>
        <taxon>Bacillota</taxon>
        <taxon>Bacilli</taxon>
        <taxon>Lactobacillales</taxon>
        <taxon>Aerococcaceae</taxon>
        <taxon>Facklamia</taxon>
    </lineage>
</organism>
<dbReference type="SUPFAM" id="SSF89360">
    <property type="entry name" value="HesB-like domain"/>
    <property type="match status" value="1"/>
</dbReference>